<dbReference type="Proteomes" id="UP001233836">
    <property type="component" value="Unassembled WGS sequence"/>
</dbReference>
<accession>A0ABT9WDJ1</accession>
<evidence type="ECO:0000313" key="1">
    <source>
        <dbReference type="EMBL" id="MDQ0171337.1"/>
    </source>
</evidence>
<name>A0ABT9WDJ1_9BACL</name>
<comment type="caution">
    <text evidence="1">The sequence shown here is derived from an EMBL/GenBank/DDBJ whole genome shotgun (WGS) entry which is preliminary data.</text>
</comment>
<proteinExistence type="predicted"/>
<gene>
    <name evidence="1" type="ORF">J2T19_002799</name>
</gene>
<reference evidence="1 2" key="1">
    <citation type="submission" date="2023-07" db="EMBL/GenBank/DDBJ databases">
        <title>Sorghum-associated microbial communities from plants grown in Nebraska, USA.</title>
        <authorList>
            <person name="Schachtman D."/>
        </authorList>
    </citation>
    <scope>NUCLEOTIDE SEQUENCE [LARGE SCALE GENOMIC DNA]</scope>
    <source>
        <strain evidence="1 2">DS1314</strain>
    </source>
</reference>
<organism evidence="1 2">
    <name type="scientific">Paenibacillus tundrae</name>
    <dbReference type="NCBI Taxonomy" id="528187"/>
    <lineage>
        <taxon>Bacteria</taxon>
        <taxon>Bacillati</taxon>
        <taxon>Bacillota</taxon>
        <taxon>Bacilli</taxon>
        <taxon>Bacillales</taxon>
        <taxon>Paenibacillaceae</taxon>
        <taxon>Paenibacillus</taxon>
    </lineage>
</organism>
<keyword evidence="2" id="KW-1185">Reference proteome</keyword>
<protein>
    <submittedName>
        <fullName evidence="1">Uncharacterized protein</fullName>
    </submittedName>
</protein>
<evidence type="ECO:0000313" key="2">
    <source>
        <dbReference type="Proteomes" id="UP001233836"/>
    </source>
</evidence>
<dbReference type="EMBL" id="JAUSTI010000007">
    <property type="protein sequence ID" value="MDQ0171337.1"/>
    <property type="molecule type" value="Genomic_DNA"/>
</dbReference>
<sequence>MEQGLYIIGMKSYGRAPTFLMATGYEQVRSVVAFLVVDLEAALKVELDLPETGVCSVNRQQVKVVVEEKGDCSNSCTN</sequence>